<name>Q4RT55_TETNG</name>
<feature type="compositionally biased region" description="Polar residues" evidence="3">
    <location>
        <begin position="1152"/>
        <end position="1161"/>
    </location>
</feature>
<accession>Q4RT55</accession>
<feature type="compositionally biased region" description="Basic and acidic residues" evidence="3">
    <location>
        <begin position="1044"/>
        <end position="1065"/>
    </location>
</feature>
<evidence type="ECO:0000256" key="2">
    <source>
        <dbReference type="ARBA" id="ARBA00022490"/>
    </source>
</evidence>
<dbReference type="InterPro" id="IPR022181">
    <property type="entry name" value="Bcl2-/adenovirus-E1B"/>
</dbReference>
<gene>
    <name evidence="5" type="ORF">GSTENG00029412001</name>
</gene>
<feature type="region of interest" description="Disordered" evidence="3">
    <location>
        <begin position="1003"/>
        <end position="1108"/>
    </location>
</feature>
<organism evidence="5">
    <name type="scientific">Tetraodon nigroviridis</name>
    <name type="common">Spotted green pufferfish</name>
    <name type="synonym">Chelonodon nigroviridis</name>
    <dbReference type="NCBI Taxonomy" id="99883"/>
    <lineage>
        <taxon>Eukaryota</taxon>
        <taxon>Metazoa</taxon>
        <taxon>Chordata</taxon>
        <taxon>Craniata</taxon>
        <taxon>Vertebrata</taxon>
        <taxon>Euteleostomi</taxon>
        <taxon>Actinopterygii</taxon>
        <taxon>Neopterygii</taxon>
        <taxon>Teleostei</taxon>
        <taxon>Neoteleostei</taxon>
        <taxon>Acanthomorphata</taxon>
        <taxon>Eupercaria</taxon>
        <taxon>Tetraodontiformes</taxon>
        <taxon>Tetradontoidea</taxon>
        <taxon>Tetraodontidae</taxon>
        <taxon>Tetraodon</taxon>
    </lineage>
</organism>
<evidence type="ECO:0000313" key="5">
    <source>
        <dbReference type="EMBL" id="CAG08427.1"/>
    </source>
</evidence>
<dbReference type="EMBL" id="CAAE01014999">
    <property type="protein sequence ID" value="CAG08427.1"/>
    <property type="molecule type" value="Genomic_DNA"/>
</dbReference>
<comment type="subcellular location">
    <subcellularLocation>
        <location evidence="1">Cytoplasm</location>
    </subcellularLocation>
</comment>
<feature type="compositionally biased region" description="Polar residues" evidence="3">
    <location>
        <begin position="310"/>
        <end position="320"/>
    </location>
</feature>
<evidence type="ECO:0000256" key="1">
    <source>
        <dbReference type="ARBA" id="ARBA00004496"/>
    </source>
</evidence>
<dbReference type="Gene3D" id="3.40.525.10">
    <property type="entry name" value="CRAL-TRIO lipid binding domain"/>
    <property type="match status" value="1"/>
</dbReference>
<feature type="compositionally biased region" description="Low complexity" evidence="3">
    <location>
        <begin position="389"/>
        <end position="432"/>
    </location>
</feature>
<feature type="compositionally biased region" description="Polar residues" evidence="3">
    <location>
        <begin position="941"/>
        <end position="952"/>
    </location>
</feature>
<dbReference type="CDD" id="cd00170">
    <property type="entry name" value="SEC14"/>
    <property type="match status" value="1"/>
</dbReference>
<feature type="compositionally biased region" description="Low complexity" evidence="3">
    <location>
        <begin position="1242"/>
        <end position="1259"/>
    </location>
</feature>
<feature type="region of interest" description="Disordered" evidence="3">
    <location>
        <begin position="1151"/>
        <end position="1181"/>
    </location>
</feature>
<dbReference type="PANTHER" id="PTHR12112">
    <property type="entry name" value="BNIP - RELATED"/>
    <property type="match status" value="1"/>
</dbReference>
<sequence>MQKEPPGEVCVPVLSRRWRGAALPQETVGYLQRLKICEDWLVWREDVDLIELHHARRLSLTLLREGLLQSSEYHTLEASIQRVVHHDGQQDAADDGPSAALTTVTRELLQEAAEHIRAALWETLGEALQLQSEAFRSKRGHGPAQLEELWESLEQWRATPAGPHGHTEPQALEQLLRVELKEFSDGETTVALTSVTTDVEDWYDHVKSFGEQHDYDGLVVLLSITAERRPSDQQVAVFSNDTDLLNQICCELEESSSWCLSGPLEARAGLQVYYIPLNTPASYGSPPPLVEEIEDLLKVFVNRRSSVSACHPSSRTSSTEGVAGSVEFSQGSSGINDMDGSDMERPEGGAGDTAAVPNRLVAEDDTGDGGAGTAAELVSPDSGMTTIRSSRSSKASSVFLSDDSPVGDATAGGAATGLSVRNPSSVVSSSLSPPVPPERMKHRHNRNKSDNLDLLSLDPLHGDNDSVSKKKTSCQSGGGKRAESSSFSELEELNLVDFSGFSVVGRLERGTSLPDHHDGIPRKDVMDTMVPPTPVNSVVGSRPPSSCGVRFFPEDVVERINSLQHKDSMSSSLSETWDELDTQGASTSSDSALWNRTVDAESPLNIMEELSEKRNEEESFHSRGRFQTLEPQLSLIIEPAELYDCWNPDSLVKDQWNSVTLSCLQLTPPEEEEVEETGKRRAGVTGGKEKASSLLRKKAVVTTLTPDTSREEDEGTQGKKGDRQMELLDFWTYSAQKGFLKSDSGTTTSYPESLDMWNMTIRDDSLSPLTTPDNISENSGSFCRSSPTAGAEAGVESPLGFTDSGMAMWNTTIRDDSSSALTTPEASENRNLVDMAALEAEGLGGADTSQPVPGMVTSASEYDNVGASGWSLASSPEACASPVTGMIHLEEQSSPFVAVTTPHQIDEEHRQYQQNHYFGKTAPAAGRQQESQVFRFGRTGESGSTSRASSVESKYDNRSGERSEEEADWNEPPTNHSPFLLVDIPVITQDTSAHRPPRDFQIAISHRGNGSVPDLQGKYTSRSREDVTAEASPPHRSLSGAEPETLRCSRDSLHPGSQDDLRSSSDGDSSGLEMEYIIVSGTVKEAGREPCSRHQRRHRQSDQTRNPAEMFSTLSYAARVLQDQVRAARSDQENLGSSASGHQMTGMIIHNQPKSHSSQPQAEDGNCDGSSGSLSSSLSPSLRYPSDHFLKAREEVYVHSQISMEDSDEGGQSPSAPPPCSTSLGDMQTWKETPQSTSEPQSPTFTHSSPSHTSSSGSPLGRNSNRKQPIAAMGNLTALFTFKKNGQRNNQSVTGRLLKSPTHSIQGVITCLEASMRTLTAGIPLSQCSPRIKRMSKVSMSSIVLNTSLTDICANYTSTLREKLIHSTGQRNMLTFSRNVAHYCISVPLSRQCQQGESSSGMKVIMKNVSSEEDAEQMDNRSDWPAGSQQNTEWFSPPVDVSLEQSEGSVLSEDALDTEDDGLDTGDDLEVSTDELDTPEEADLPGGSEEPNLGAGVEPAEAEENGDGGMWRSVTVAEQEHRIDMKSIEPYKRVISHGGYYTERNAIIVFSACFLPDSNCDNYSYVMENLFLYVINTLELMVAEDYMIVYLNGATPRRRLPGFTWMKKCYQMIDRRLKKNLKMFIIVHPSWFIRTLLGITRPFISTKFSSKIKYVNSLQELGQIIPLEYVNIPASIVR</sequence>
<feature type="compositionally biased region" description="Acidic residues" evidence="3">
    <location>
        <begin position="1454"/>
        <end position="1483"/>
    </location>
</feature>
<dbReference type="FunFam" id="3.40.525.10:FF:000001">
    <property type="entry name" value="BCL2/adenovirus E1B protein-interacting protein 2"/>
    <property type="match status" value="1"/>
</dbReference>
<evidence type="ECO:0000256" key="3">
    <source>
        <dbReference type="SAM" id="MobiDB-lite"/>
    </source>
</evidence>
<feature type="region of interest" description="Disordered" evidence="3">
    <location>
        <begin position="310"/>
        <end position="486"/>
    </location>
</feature>
<dbReference type="OrthoDB" id="19923at2759"/>
<feature type="domain" description="CRAL-TRIO" evidence="4">
    <location>
        <begin position="1524"/>
        <end position="1678"/>
    </location>
</feature>
<dbReference type="GO" id="GO:0005737">
    <property type="term" value="C:cytoplasm"/>
    <property type="evidence" value="ECO:0007669"/>
    <property type="project" value="UniProtKB-SubCell"/>
</dbReference>
<dbReference type="SUPFAM" id="SSF52087">
    <property type="entry name" value="CRAL/TRIO domain"/>
    <property type="match status" value="1"/>
</dbReference>
<reference evidence="5" key="1">
    <citation type="journal article" date="2004" name="Nature">
        <title>Genome duplication in the teleost fish Tetraodon nigroviridis reveals the early vertebrate proto-karyotype.</title>
        <authorList>
            <person name="Jaillon O."/>
            <person name="Aury J.-M."/>
            <person name="Brunet F."/>
            <person name="Petit J.-L."/>
            <person name="Stange-Thomann N."/>
            <person name="Mauceli E."/>
            <person name="Bouneau L."/>
            <person name="Fischer C."/>
            <person name="Ozouf-Costaz C."/>
            <person name="Bernot A."/>
            <person name="Nicaud S."/>
            <person name="Jaffe D."/>
            <person name="Fisher S."/>
            <person name="Lutfalla G."/>
            <person name="Dossat C."/>
            <person name="Segurens B."/>
            <person name="Dasilva C."/>
            <person name="Salanoubat M."/>
            <person name="Levy M."/>
            <person name="Boudet N."/>
            <person name="Castellano S."/>
            <person name="Anthouard V."/>
            <person name="Jubin C."/>
            <person name="Castelli V."/>
            <person name="Katinka M."/>
            <person name="Vacherie B."/>
            <person name="Biemont C."/>
            <person name="Skalli Z."/>
            <person name="Cattolico L."/>
            <person name="Poulain J."/>
            <person name="De Berardinis V."/>
            <person name="Cruaud C."/>
            <person name="Duprat S."/>
            <person name="Brottier P."/>
            <person name="Coutanceau J.-P."/>
            <person name="Gouzy J."/>
            <person name="Parra G."/>
            <person name="Lardier G."/>
            <person name="Chapple C."/>
            <person name="McKernan K.J."/>
            <person name="McEwan P."/>
            <person name="Bosak S."/>
            <person name="Kellis M."/>
            <person name="Volff J.-N."/>
            <person name="Guigo R."/>
            <person name="Zody M.C."/>
            <person name="Mesirov J."/>
            <person name="Lindblad-Toh K."/>
            <person name="Birren B."/>
            <person name="Nusbaum C."/>
            <person name="Kahn D."/>
            <person name="Robinson-Rechavi M."/>
            <person name="Laudet V."/>
            <person name="Schachter V."/>
            <person name="Quetier F."/>
            <person name="Saurin W."/>
            <person name="Scarpelli C."/>
            <person name="Wincker P."/>
            <person name="Lander E.S."/>
            <person name="Weissenbach J."/>
            <person name="Roest Crollius H."/>
        </authorList>
    </citation>
    <scope>NUCLEOTIDE SEQUENCE [LARGE SCALE GENOMIC DNA]</scope>
</reference>
<dbReference type="Pfam" id="PF13716">
    <property type="entry name" value="CRAL_TRIO_2"/>
    <property type="match status" value="1"/>
</dbReference>
<comment type="caution">
    <text evidence="5">The sequence shown here is derived from an EMBL/GenBank/DDBJ whole genome shotgun (WGS) entry which is preliminary data.</text>
</comment>
<dbReference type="KEGG" id="tng:GSTEN00029412G001"/>
<keyword evidence="2" id="KW-0963">Cytoplasm</keyword>
<feature type="region of interest" description="Disordered" evidence="3">
    <location>
        <begin position="937"/>
        <end position="981"/>
    </location>
</feature>
<reference evidence="5" key="2">
    <citation type="submission" date="2004-02" db="EMBL/GenBank/DDBJ databases">
        <authorList>
            <consortium name="Genoscope"/>
            <consortium name="Whitehead Institute Centre for Genome Research"/>
        </authorList>
    </citation>
    <scope>NUCLEOTIDE SEQUENCE</scope>
</reference>
<feature type="compositionally biased region" description="Basic and acidic residues" evidence="3">
    <location>
        <begin position="953"/>
        <end position="962"/>
    </location>
</feature>
<protein>
    <submittedName>
        <fullName evidence="5">(spotted green pufferfish) hypothetical protein</fullName>
    </submittedName>
</protein>
<feature type="compositionally biased region" description="Polar residues" evidence="3">
    <location>
        <begin position="1203"/>
        <end position="1214"/>
    </location>
</feature>
<feature type="region of interest" description="Disordered" evidence="3">
    <location>
        <begin position="777"/>
        <end position="799"/>
    </location>
</feature>
<feature type="region of interest" description="Disordered" evidence="3">
    <location>
        <begin position="1410"/>
        <end position="1509"/>
    </location>
</feature>
<proteinExistence type="predicted"/>
<feature type="compositionally biased region" description="Polar residues" evidence="3">
    <location>
        <begin position="1221"/>
        <end position="1241"/>
    </location>
</feature>
<dbReference type="InterPro" id="IPR036865">
    <property type="entry name" value="CRAL-TRIO_dom_sf"/>
</dbReference>
<dbReference type="Pfam" id="PF12496">
    <property type="entry name" value="BNIP2"/>
    <property type="match status" value="1"/>
</dbReference>
<evidence type="ECO:0000259" key="4">
    <source>
        <dbReference type="PROSITE" id="PS50191"/>
    </source>
</evidence>
<dbReference type="SMART" id="SM00516">
    <property type="entry name" value="SEC14"/>
    <property type="match status" value="1"/>
</dbReference>
<feature type="compositionally biased region" description="Polar residues" evidence="3">
    <location>
        <begin position="777"/>
        <end position="788"/>
    </location>
</feature>
<dbReference type="InterPro" id="IPR001251">
    <property type="entry name" value="CRAL-TRIO_dom"/>
</dbReference>
<feature type="compositionally biased region" description="Low complexity" evidence="3">
    <location>
        <begin position="1169"/>
        <end position="1181"/>
    </location>
</feature>
<dbReference type="PANTHER" id="PTHR12112:SF9">
    <property type="entry name" value="CAYTAXIN"/>
    <property type="match status" value="1"/>
</dbReference>
<dbReference type="PROSITE" id="PS50191">
    <property type="entry name" value="CRAL_TRIO"/>
    <property type="match status" value="1"/>
</dbReference>
<feature type="region of interest" description="Disordered" evidence="3">
    <location>
        <begin position="1203"/>
        <end position="1267"/>
    </location>
</feature>